<keyword evidence="3" id="KW-1185">Reference proteome</keyword>
<dbReference type="RefSeq" id="WP_323356227.1">
    <property type="nucleotide sequence ID" value="NZ_JAYGHY010000013.1"/>
</dbReference>
<dbReference type="InterPro" id="IPR029016">
    <property type="entry name" value="GAF-like_dom_sf"/>
</dbReference>
<dbReference type="SUPFAM" id="SSF55781">
    <property type="entry name" value="GAF domain-like"/>
    <property type="match status" value="1"/>
</dbReference>
<dbReference type="Pfam" id="PF01590">
    <property type="entry name" value="GAF"/>
    <property type="match status" value="1"/>
</dbReference>
<evidence type="ECO:0000313" key="3">
    <source>
        <dbReference type="Proteomes" id="UP001302329"/>
    </source>
</evidence>
<dbReference type="SMART" id="SM00065">
    <property type="entry name" value="GAF"/>
    <property type="match status" value="1"/>
</dbReference>
<feature type="domain" description="GAF" evidence="1">
    <location>
        <begin position="25"/>
        <end position="167"/>
    </location>
</feature>
<gene>
    <name evidence="2" type="ORF">VB739_06230</name>
</gene>
<dbReference type="Gene3D" id="3.30.450.40">
    <property type="match status" value="1"/>
</dbReference>
<dbReference type="PANTHER" id="PTHR43102:SF2">
    <property type="entry name" value="GAF DOMAIN-CONTAINING PROTEIN"/>
    <property type="match status" value="1"/>
</dbReference>
<evidence type="ECO:0000259" key="1">
    <source>
        <dbReference type="SMART" id="SM00065"/>
    </source>
</evidence>
<dbReference type="PANTHER" id="PTHR43102">
    <property type="entry name" value="SLR1143 PROTEIN"/>
    <property type="match status" value="1"/>
</dbReference>
<accession>A0ABU5SUJ4</accession>
<name>A0ABU5SUJ4_9CYAN</name>
<reference evidence="2 3" key="1">
    <citation type="submission" date="2023-12" db="EMBL/GenBank/DDBJ databases">
        <title>Baltic Sea Cyanobacteria.</title>
        <authorList>
            <person name="Delbaje E."/>
            <person name="Fewer D.P."/>
            <person name="Shishido T.K."/>
        </authorList>
    </citation>
    <scope>NUCLEOTIDE SEQUENCE [LARGE SCALE GENOMIC DNA]</scope>
    <source>
        <strain evidence="2 3">UHCC 0281</strain>
    </source>
</reference>
<proteinExistence type="predicted"/>
<evidence type="ECO:0000313" key="2">
    <source>
        <dbReference type="EMBL" id="MEA5442144.1"/>
    </source>
</evidence>
<dbReference type="InterPro" id="IPR003018">
    <property type="entry name" value="GAF"/>
</dbReference>
<sequence length="241" mass="26816">MPANVAPREAARLEALNDYRILDTDAEQSYDDITFLAAQLCDVPIALISLVDSDRQWFKSKFGLDVSETSRDVSFCAHAILGDRTLVVKDAREDDRFRDNALVCSEPNIVFYAGVPLCTPAGARLGSLCVIDRRPRELSALQIRSLETLAHQVVLQLELKRSSDQLASALQRIDVMEKLIPICSYCKGIRNDQGYWQSVEAFIKSHDNVEFSHGVCNACMAKYFPEVAPFAEGSAEEADQP</sequence>
<protein>
    <submittedName>
        <fullName evidence="2">GAF domain-containing protein</fullName>
    </submittedName>
</protein>
<dbReference type="EMBL" id="JAYGHY010000013">
    <property type="protein sequence ID" value="MEA5442144.1"/>
    <property type="molecule type" value="Genomic_DNA"/>
</dbReference>
<dbReference type="Proteomes" id="UP001302329">
    <property type="component" value="Unassembled WGS sequence"/>
</dbReference>
<organism evidence="2 3">
    <name type="scientific">Cyanobium gracile UHCC 0281</name>
    <dbReference type="NCBI Taxonomy" id="3110309"/>
    <lineage>
        <taxon>Bacteria</taxon>
        <taxon>Bacillati</taxon>
        <taxon>Cyanobacteriota</taxon>
        <taxon>Cyanophyceae</taxon>
        <taxon>Synechococcales</taxon>
        <taxon>Prochlorococcaceae</taxon>
        <taxon>Cyanobium</taxon>
    </lineage>
</organism>
<comment type="caution">
    <text evidence="2">The sequence shown here is derived from an EMBL/GenBank/DDBJ whole genome shotgun (WGS) entry which is preliminary data.</text>
</comment>